<feature type="domain" description="Starch synthase catalytic" evidence="10">
    <location>
        <begin position="9"/>
        <end position="250"/>
    </location>
</feature>
<evidence type="ECO:0000256" key="8">
    <source>
        <dbReference type="HAMAP-Rule" id="MF_00484"/>
    </source>
</evidence>
<dbReference type="EMBL" id="JAHDYS010000002">
    <property type="protein sequence ID" value="MBT1070634.1"/>
    <property type="molecule type" value="Genomic_DNA"/>
</dbReference>
<keyword evidence="12" id="KW-1185">Reference proteome</keyword>
<evidence type="ECO:0000256" key="3">
    <source>
        <dbReference type="ARBA" id="ARBA00004964"/>
    </source>
</evidence>
<sequence length="504" mass="56348">MKSSEHISILFAASEAAPFAKEGGLGDVVGALPKYLAAMGHDVRVVLPRYYSVDREKYGLRLLPFVLTVPMGIIGHQYCGVYEGVLPGSEVPIYFLEHEGYYGRAGLYQEHGEGYLDNDNRFVFLSKAALELCKALDFKPDVIHSHDWHTGIIPALLNTSYLHDRYVGDAASLLTLHNMQHQGNFYPGLMEVLDVGWKHFNFLELEKDDQVNLLKGGLTHATLLNTVSQGYAHEIQTAEFGWGLEGVVRERAGDLYGILNGVDYQEWNPETDSMIATPYTPTTVTEGKAACKRDLQASLGLPQRPDVPLLGVVSRMVKQKGTDILAAAIHRILEMDVQFVIVGNGEPWAHFYFGDIAAMYPEKFACYIGYNEALAHKVEAGADFFVMPSAFEPCGLNQMYSLAYGTPPIVRATGGLEDSVENFNEATLTGTGFKFWNHNATALFDTVGWAVYTYFNNPEGLAALRQNGMAQRFTWEDAAVKYDRLYRLAIRRRRGAEYYRNRFE</sequence>
<name>A0ABS5U4Q6_9BACT</name>
<accession>A0ABS5U4Q6</accession>
<dbReference type="CDD" id="cd03791">
    <property type="entry name" value="GT5_Glycogen_synthase_DULL1-like"/>
    <property type="match status" value="1"/>
</dbReference>
<gene>
    <name evidence="8" type="primary">glgA</name>
    <name evidence="11" type="ORF">KJB30_02440</name>
</gene>
<comment type="catalytic activity">
    <reaction evidence="1 8">
        <text>[(1-&gt;4)-alpha-D-glucosyl](n) + ADP-alpha-D-glucose = [(1-&gt;4)-alpha-D-glucosyl](n+1) + ADP + H(+)</text>
        <dbReference type="Rhea" id="RHEA:18189"/>
        <dbReference type="Rhea" id="RHEA-COMP:9584"/>
        <dbReference type="Rhea" id="RHEA-COMP:9587"/>
        <dbReference type="ChEBI" id="CHEBI:15378"/>
        <dbReference type="ChEBI" id="CHEBI:15444"/>
        <dbReference type="ChEBI" id="CHEBI:57498"/>
        <dbReference type="ChEBI" id="CHEBI:456216"/>
        <dbReference type="EC" id="2.4.1.21"/>
    </reaction>
</comment>
<comment type="pathway">
    <text evidence="3 8">Glycan biosynthesis; glycogen biosynthesis.</text>
</comment>
<protein>
    <recommendedName>
        <fullName evidence="8">Glycogen synthase</fullName>
        <ecNumber evidence="8">2.4.1.21</ecNumber>
    </recommendedName>
    <alternativeName>
        <fullName evidence="8">Starch [bacterial glycogen] synthase</fullName>
    </alternativeName>
</protein>
<organism evidence="11 12">
    <name type="scientific">Pelotalea chapellei</name>
    <dbReference type="NCBI Taxonomy" id="44671"/>
    <lineage>
        <taxon>Bacteria</taxon>
        <taxon>Pseudomonadati</taxon>
        <taxon>Thermodesulfobacteriota</taxon>
        <taxon>Desulfuromonadia</taxon>
        <taxon>Geobacterales</taxon>
        <taxon>Geobacteraceae</taxon>
        <taxon>Pelotalea</taxon>
    </lineage>
</organism>
<keyword evidence="6 8" id="KW-0808">Transferase</keyword>
<dbReference type="RefSeq" id="WP_214296350.1">
    <property type="nucleotide sequence ID" value="NZ_JAHDYS010000002.1"/>
</dbReference>
<comment type="similarity">
    <text evidence="4 8">Belongs to the glycosyltransferase 1 family. Bacterial/plant glycogen synthase subfamily.</text>
</comment>
<feature type="domain" description="Glycosyl transferase family 1" evidence="9">
    <location>
        <begin position="306"/>
        <end position="446"/>
    </location>
</feature>
<keyword evidence="5 8" id="KW-0328">Glycosyltransferase</keyword>
<dbReference type="PANTHER" id="PTHR45825">
    <property type="entry name" value="GRANULE-BOUND STARCH SYNTHASE 1, CHLOROPLASTIC/AMYLOPLASTIC"/>
    <property type="match status" value="1"/>
</dbReference>
<dbReference type="HAMAP" id="MF_00484">
    <property type="entry name" value="Glycogen_synth"/>
    <property type="match status" value="1"/>
</dbReference>
<comment type="caution">
    <text evidence="11">The sequence shown here is derived from an EMBL/GenBank/DDBJ whole genome shotgun (WGS) entry which is preliminary data.</text>
</comment>
<evidence type="ECO:0000256" key="7">
    <source>
        <dbReference type="ARBA" id="ARBA00023056"/>
    </source>
</evidence>
<proteinExistence type="inferred from homology"/>
<dbReference type="SUPFAM" id="SSF53756">
    <property type="entry name" value="UDP-Glycosyltransferase/glycogen phosphorylase"/>
    <property type="match status" value="1"/>
</dbReference>
<dbReference type="Pfam" id="PF08323">
    <property type="entry name" value="Glyco_transf_5"/>
    <property type="match status" value="1"/>
</dbReference>
<dbReference type="Proteomes" id="UP000784128">
    <property type="component" value="Unassembled WGS sequence"/>
</dbReference>
<evidence type="ECO:0000256" key="2">
    <source>
        <dbReference type="ARBA" id="ARBA00002764"/>
    </source>
</evidence>
<evidence type="ECO:0000259" key="9">
    <source>
        <dbReference type="Pfam" id="PF00534"/>
    </source>
</evidence>
<feature type="binding site" evidence="8">
    <location>
        <position position="21"/>
    </location>
    <ligand>
        <name>ADP-alpha-D-glucose</name>
        <dbReference type="ChEBI" id="CHEBI:57498"/>
    </ligand>
</feature>
<dbReference type="Pfam" id="PF00534">
    <property type="entry name" value="Glycos_transf_1"/>
    <property type="match status" value="1"/>
</dbReference>
<dbReference type="InterPro" id="IPR013534">
    <property type="entry name" value="Starch_synth_cat_dom"/>
</dbReference>
<evidence type="ECO:0000313" key="12">
    <source>
        <dbReference type="Proteomes" id="UP000784128"/>
    </source>
</evidence>
<comment type="function">
    <text evidence="2 8">Synthesizes alpha-1,4-glucan chains using ADP-glucose.</text>
</comment>
<evidence type="ECO:0000313" key="11">
    <source>
        <dbReference type="EMBL" id="MBT1070634.1"/>
    </source>
</evidence>
<evidence type="ECO:0000256" key="6">
    <source>
        <dbReference type="ARBA" id="ARBA00022679"/>
    </source>
</evidence>
<evidence type="ECO:0000256" key="4">
    <source>
        <dbReference type="ARBA" id="ARBA00010281"/>
    </source>
</evidence>
<dbReference type="NCBIfam" id="TIGR02095">
    <property type="entry name" value="glgA"/>
    <property type="match status" value="1"/>
</dbReference>
<evidence type="ECO:0000259" key="10">
    <source>
        <dbReference type="Pfam" id="PF08323"/>
    </source>
</evidence>
<evidence type="ECO:0000256" key="1">
    <source>
        <dbReference type="ARBA" id="ARBA00001478"/>
    </source>
</evidence>
<dbReference type="InterPro" id="IPR011835">
    <property type="entry name" value="GS/SS"/>
</dbReference>
<dbReference type="InterPro" id="IPR001296">
    <property type="entry name" value="Glyco_trans_1"/>
</dbReference>
<dbReference type="Gene3D" id="3.40.50.2000">
    <property type="entry name" value="Glycogen Phosphorylase B"/>
    <property type="match status" value="2"/>
</dbReference>
<dbReference type="PANTHER" id="PTHR45825:SF11">
    <property type="entry name" value="ALPHA AMYLASE DOMAIN-CONTAINING PROTEIN"/>
    <property type="match status" value="1"/>
</dbReference>
<dbReference type="EC" id="2.4.1.21" evidence="8"/>
<reference evidence="11 12" key="1">
    <citation type="submission" date="2021-05" db="EMBL/GenBank/DDBJ databases">
        <title>The draft genome of Geobacter chapellei DSM 13688.</title>
        <authorList>
            <person name="Xu Z."/>
            <person name="Masuda Y."/>
            <person name="Itoh H."/>
            <person name="Senoo K."/>
        </authorList>
    </citation>
    <scope>NUCLEOTIDE SEQUENCE [LARGE SCALE GENOMIC DNA]</scope>
    <source>
        <strain evidence="11 12">DSM 13688</strain>
    </source>
</reference>
<keyword evidence="7 8" id="KW-0320">Glycogen biosynthesis</keyword>
<evidence type="ECO:0000256" key="5">
    <source>
        <dbReference type="ARBA" id="ARBA00022676"/>
    </source>
</evidence>